<sequence length="96" mass="10310">MKGTTFRAFRLAIFLSFAFVALLILIGIFDAGYSSGAGVILIGLLISWFLKGIDPVVDGAVKKEGEIKKFAALTTAFSLLLVPMIGFLCILVIQNI</sequence>
<gene>
    <name evidence="2" type="ORF">DDZ13_14215</name>
</gene>
<evidence type="ECO:0000313" key="3">
    <source>
        <dbReference type="Proteomes" id="UP000247099"/>
    </source>
</evidence>
<comment type="caution">
    <text evidence="2">The sequence shown here is derived from an EMBL/GenBank/DDBJ whole genome shotgun (WGS) entry which is preliminary data.</text>
</comment>
<keyword evidence="1" id="KW-1133">Transmembrane helix</keyword>
<evidence type="ECO:0000313" key="2">
    <source>
        <dbReference type="EMBL" id="PXA03067.1"/>
    </source>
</evidence>
<name>A0A317ZFC7_9BACT</name>
<evidence type="ECO:0000256" key="1">
    <source>
        <dbReference type="SAM" id="Phobius"/>
    </source>
</evidence>
<proteinExistence type="predicted"/>
<reference evidence="2 3" key="1">
    <citation type="submission" date="2018-05" db="EMBL/GenBank/DDBJ databases">
        <title>Coraliomargarita sinensis sp. nov., isolated from a marine solar saltern.</title>
        <authorList>
            <person name="Zhou L.Y."/>
        </authorList>
    </citation>
    <scope>NUCLEOTIDE SEQUENCE [LARGE SCALE GENOMIC DNA]</scope>
    <source>
        <strain evidence="2 3">WN38</strain>
    </source>
</reference>
<keyword evidence="1" id="KW-0812">Transmembrane</keyword>
<dbReference type="InParanoid" id="A0A317ZFC7"/>
<feature type="transmembrane region" description="Helical" evidence="1">
    <location>
        <begin position="32"/>
        <end position="50"/>
    </location>
</feature>
<dbReference type="RefSeq" id="WP_146209386.1">
    <property type="nucleotide sequence ID" value="NZ_QHJQ01000013.1"/>
</dbReference>
<dbReference type="AlphaFoldDB" id="A0A317ZFC7"/>
<accession>A0A317ZFC7</accession>
<keyword evidence="3" id="KW-1185">Reference proteome</keyword>
<dbReference type="EMBL" id="QHJQ01000013">
    <property type="protein sequence ID" value="PXA03067.1"/>
    <property type="molecule type" value="Genomic_DNA"/>
</dbReference>
<organism evidence="2 3">
    <name type="scientific">Coraliomargarita sinensis</name>
    <dbReference type="NCBI Taxonomy" id="2174842"/>
    <lineage>
        <taxon>Bacteria</taxon>
        <taxon>Pseudomonadati</taxon>
        <taxon>Verrucomicrobiota</taxon>
        <taxon>Opitutia</taxon>
        <taxon>Puniceicoccales</taxon>
        <taxon>Coraliomargaritaceae</taxon>
        <taxon>Coraliomargarita</taxon>
    </lineage>
</organism>
<dbReference type="Proteomes" id="UP000247099">
    <property type="component" value="Unassembled WGS sequence"/>
</dbReference>
<feature type="transmembrane region" description="Helical" evidence="1">
    <location>
        <begin position="70"/>
        <end position="93"/>
    </location>
</feature>
<feature type="transmembrane region" description="Helical" evidence="1">
    <location>
        <begin position="7"/>
        <end position="26"/>
    </location>
</feature>
<keyword evidence="1" id="KW-0472">Membrane</keyword>
<protein>
    <submittedName>
        <fullName evidence="2">Uncharacterized protein</fullName>
    </submittedName>
</protein>